<comment type="similarity">
    <text evidence="1">Belongs to the ATP-dependent AMP-binding enzyme family.</text>
</comment>
<keyword evidence="2" id="KW-0436">Ligase</keyword>
<dbReference type="InterPro" id="IPR042099">
    <property type="entry name" value="ANL_N_sf"/>
</dbReference>
<dbReference type="SUPFAM" id="SSF56801">
    <property type="entry name" value="Acetyl-CoA synthetase-like"/>
    <property type="match status" value="1"/>
</dbReference>
<evidence type="ECO:0000313" key="5">
    <source>
        <dbReference type="EMBL" id="MFI0909849.1"/>
    </source>
</evidence>
<reference evidence="5 6" key="1">
    <citation type="submission" date="2024-10" db="EMBL/GenBank/DDBJ databases">
        <title>The Natural Products Discovery Center: Release of the First 8490 Sequenced Strains for Exploring Actinobacteria Biosynthetic Diversity.</title>
        <authorList>
            <person name="Kalkreuter E."/>
            <person name="Kautsar S.A."/>
            <person name="Yang D."/>
            <person name="Bader C.D."/>
            <person name="Teijaro C.N."/>
            <person name="Fluegel L."/>
            <person name="Davis C.M."/>
            <person name="Simpson J.R."/>
            <person name="Lauterbach L."/>
            <person name="Steele A.D."/>
            <person name="Gui C."/>
            <person name="Meng S."/>
            <person name="Li G."/>
            <person name="Viehrig K."/>
            <person name="Ye F."/>
            <person name="Su P."/>
            <person name="Kiefer A.F."/>
            <person name="Nichols A."/>
            <person name="Cepeda A.J."/>
            <person name="Yan W."/>
            <person name="Fan B."/>
            <person name="Jiang Y."/>
            <person name="Adhikari A."/>
            <person name="Zheng C.-J."/>
            <person name="Schuster L."/>
            <person name="Cowan T.M."/>
            <person name="Smanski M.J."/>
            <person name="Chevrette M.G."/>
            <person name="De Carvalho L.P.S."/>
            <person name="Shen B."/>
        </authorList>
    </citation>
    <scope>NUCLEOTIDE SEQUENCE [LARGE SCALE GENOMIC DNA]</scope>
    <source>
        <strain evidence="5 6">NPDC020979</strain>
    </source>
</reference>
<dbReference type="InterPro" id="IPR025110">
    <property type="entry name" value="AMP-bd_C"/>
</dbReference>
<dbReference type="Proteomes" id="UP001611162">
    <property type="component" value="Unassembled WGS sequence"/>
</dbReference>
<dbReference type="InterPro" id="IPR045851">
    <property type="entry name" value="AMP-bd_C_sf"/>
</dbReference>
<dbReference type="PANTHER" id="PTHR43201">
    <property type="entry name" value="ACYL-COA SYNTHETASE"/>
    <property type="match status" value="1"/>
</dbReference>
<dbReference type="RefSeq" id="WP_397612234.1">
    <property type="nucleotide sequence ID" value="NZ_JBIRRB010000001.1"/>
</dbReference>
<dbReference type="PANTHER" id="PTHR43201:SF5">
    <property type="entry name" value="MEDIUM-CHAIN ACYL-COA LIGASE ACSF2, MITOCHONDRIAL"/>
    <property type="match status" value="1"/>
</dbReference>
<evidence type="ECO:0000259" key="3">
    <source>
        <dbReference type="Pfam" id="PF00501"/>
    </source>
</evidence>
<accession>A0ABW7SZZ4</accession>
<protein>
    <submittedName>
        <fullName evidence="5">AMP-binding protein</fullName>
    </submittedName>
</protein>
<dbReference type="EMBL" id="JBIRRB010000001">
    <property type="protein sequence ID" value="MFI0909849.1"/>
    <property type="molecule type" value="Genomic_DNA"/>
</dbReference>
<sequence>MKNTDVSPAAAVHRWARVAGDRTAIVYEGTTIDYGQLSGEVRALAETLAAGGLRKGDRVAFLGRNSALVLETALAAAHLGAVFVPLNFRSTGQELAVLLNDSGVHTLIAEDEFRPAVDGIAGTVPARVFLLADTDEQAPVRAGRPVPPHWRRLSAAMVADRGREPTRLHAADIALLVYTSGTTGRPKGAVLTHGNLWWHDINTATVIDSRLSETALVVAPMFHIAGLSGFTLGTLTHGGTVVIRRGFSAEQFLEDLVVHRVANVIAVPTVFEALARTPGFAEADLSALRAAIVGGAPVPARLVRDYAVRGVRLQQAWGLTETAPLAAHLPAHLVGDRPGSAGFPMPHTEIRLIDPVTGTEVTEPGVAAEIQVRGPNVISEYWNDPEATRAAIDEAGWFRSGDIGHVDGQGFLHVVDRLKDVIISGGENVYPAEAERLLSEFTGVREAAVVGVPHAKWGESPVVVLCQDDGPNRSKATLEEIRAFLGGHLARFKLPTAVHHVDELPRNAGGKVDKAALRERLSPAR</sequence>
<feature type="domain" description="AMP-dependent synthetase/ligase" evidence="3">
    <location>
        <begin position="13"/>
        <end position="382"/>
    </location>
</feature>
<proteinExistence type="inferred from homology"/>
<evidence type="ECO:0000259" key="4">
    <source>
        <dbReference type="Pfam" id="PF13193"/>
    </source>
</evidence>
<evidence type="ECO:0000256" key="2">
    <source>
        <dbReference type="ARBA" id="ARBA00022598"/>
    </source>
</evidence>
<dbReference type="PROSITE" id="PS00455">
    <property type="entry name" value="AMP_BINDING"/>
    <property type="match status" value="1"/>
</dbReference>
<evidence type="ECO:0000313" key="6">
    <source>
        <dbReference type="Proteomes" id="UP001611162"/>
    </source>
</evidence>
<gene>
    <name evidence="5" type="ORF">ACH4TF_05245</name>
</gene>
<dbReference type="Pfam" id="PF00501">
    <property type="entry name" value="AMP-binding"/>
    <property type="match status" value="1"/>
</dbReference>
<dbReference type="Pfam" id="PF13193">
    <property type="entry name" value="AMP-binding_C"/>
    <property type="match status" value="1"/>
</dbReference>
<dbReference type="InterPro" id="IPR000873">
    <property type="entry name" value="AMP-dep_synth/lig_dom"/>
</dbReference>
<organism evidence="5 6">
    <name type="scientific">Streptomyces abikoensis</name>
    <dbReference type="NCBI Taxonomy" id="97398"/>
    <lineage>
        <taxon>Bacteria</taxon>
        <taxon>Bacillati</taxon>
        <taxon>Actinomycetota</taxon>
        <taxon>Actinomycetes</taxon>
        <taxon>Kitasatosporales</taxon>
        <taxon>Streptomycetaceae</taxon>
        <taxon>Streptomyces</taxon>
    </lineage>
</organism>
<comment type="caution">
    <text evidence="5">The sequence shown here is derived from an EMBL/GenBank/DDBJ whole genome shotgun (WGS) entry which is preliminary data.</text>
</comment>
<name>A0ABW7SZZ4_9ACTN</name>
<dbReference type="Gene3D" id="3.30.300.30">
    <property type="match status" value="1"/>
</dbReference>
<dbReference type="Gene3D" id="3.40.50.12780">
    <property type="entry name" value="N-terminal domain of ligase-like"/>
    <property type="match status" value="1"/>
</dbReference>
<dbReference type="InterPro" id="IPR020845">
    <property type="entry name" value="AMP-binding_CS"/>
</dbReference>
<evidence type="ECO:0000256" key="1">
    <source>
        <dbReference type="ARBA" id="ARBA00006432"/>
    </source>
</evidence>
<feature type="domain" description="AMP-binding enzyme C-terminal" evidence="4">
    <location>
        <begin position="433"/>
        <end position="511"/>
    </location>
</feature>
<keyword evidence="6" id="KW-1185">Reference proteome</keyword>